<dbReference type="HOGENOM" id="CLU_022017_7_3_9"/>
<feature type="transmembrane region" description="Helical" evidence="6">
    <location>
        <begin position="347"/>
        <end position="365"/>
    </location>
</feature>
<accession>L0KCI3</accession>
<feature type="transmembrane region" description="Helical" evidence="6">
    <location>
        <begin position="162"/>
        <end position="180"/>
    </location>
</feature>
<keyword evidence="8" id="KW-1185">Reference proteome</keyword>
<keyword evidence="5 6" id="KW-0472">Membrane</keyword>
<dbReference type="Pfam" id="PF01943">
    <property type="entry name" value="Polysacc_synt"/>
    <property type="match status" value="1"/>
</dbReference>
<keyword evidence="3 6" id="KW-0812">Transmembrane</keyword>
<feature type="transmembrane region" description="Helical" evidence="6">
    <location>
        <begin position="437"/>
        <end position="456"/>
    </location>
</feature>
<dbReference type="AlphaFoldDB" id="L0KCI3"/>
<keyword evidence="4 6" id="KW-1133">Transmembrane helix</keyword>
<evidence type="ECO:0000256" key="5">
    <source>
        <dbReference type="ARBA" id="ARBA00023136"/>
    </source>
</evidence>
<evidence type="ECO:0000256" key="3">
    <source>
        <dbReference type="ARBA" id="ARBA00022692"/>
    </source>
</evidence>
<evidence type="ECO:0000256" key="6">
    <source>
        <dbReference type="SAM" id="Phobius"/>
    </source>
</evidence>
<evidence type="ECO:0000313" key="7">
    <source>
        <dbReference type="EMBL" id="AGB42260.1"/>
    </source>
</evidence>
<dbReference type="Proteomes" id="UP000010880">
    <property type="component" value="Chromosome"/>
</dbReference>
<feature type="transmembrane region" description="Helical" evidence="6">
    <location>
        <begin position="307"/>
        <end position="327"/>
    </location>
</feature>
<dbReference type="OrthoDB" id="9180265at2"/>
<reference evidence="8" key="1">
    <citation type="submission" date="2012-02" db="EMBL/GenBank/DDBJ databases">
        <title>The complete genome of Halobacteroides halobius DSM 5150.</title>
        <authorList>
            <person name="Lucas S."/>
            <person name="Copeland A."/>
            <person name="Lapidus A."/>
            <person name="Glavina del Rio T."/>
            <person name="Dalin E."/>
            <person name="Tice H."/>
            <person name="Bruce D."/>
            <person name="Goodwin L."/>
            <person name="Pitluck S."/>
            <person name="Peters L."/>
            <person name="Mikhailova N."/>
            <person name="Gu W."/>
            <person name="Kyrpides N."/>
            <person name="Mavromatis K."/>
            <person name="Ivanova N."/>
            <person name="Brettin T."/>
            <person name="Detter J.C."/>
            <person name="Han C."/>
            <person name="Larimer F."/>
            <person name="Land M."/>
            <person name="Hauser L."/>
            <person name="Markowitz V."/>
            <person name="Cheng J.-F."/>
            <person name="Hugenholtz P."/>
            <person name="Woyke T."/>
            <person name="Wu D."/>
            <person name="Tindall B."/>
            <person name="Pomrenke H."/>
            <person name="Brambilla E."/>
            <person name="Klenk H.-P."/>
            <person name="Eisen J.A."/>
        </authorList>
    </citation>
    <scope>NUCLEOTIDE SEQUENCE [LARGE SCALE GENOMIC DNA]</scope>
    <source>
        <strain evidence="8">ATCC 35273 / DSM 5150 / MD-1</strain>
    </source>
</reference>
<feature type="transmembrane region" description="Helical" evidence="6">
    <location>
        <begin position="94"/>
        <end position="117"/>
    </location>
</feature>
<keyword evidence="2" id="KW-1003">Cell membrane</keyword>
<feature type="transmembrane region" description="Helical" evidence="6">
    <location>
        <begin position="462"/>
        <end position="485"/>
    </location>
</feature>
<feature type="transmembrane region" description="Helical" evidence="6">
    <location>
        <begin position="402"/>
        <end position="425"/>
    </location>
</feature>
<dbReference type="STRING" id="748449.Halha_2386"/>
<evidence type="ECO:0000256" key="2">
    <source>
        <dbReference type="ARBA" id="ARBA00022475"/>
    </source>
</evidence>
<feature type="transmembrane region" description="Helical" evidence="6">
    <location>
        <begin position="21"/>
        <end position="42"/>
    </location>
</feature>
<evidence type="ECO:0000313" key="8">
    <source>
        <dbReference type="Proteomes" id="UP000010880"/>
    </source>
</evidence>
<dbReference type="eggNOG" id="COG2244">
    <property type="taxonomic scope" value="Bacteria"/>
</dbReference>
<feature type="transmembrane region" description="Helical" evidence="6">
    <location>
        <begin position="54"/>
        <end position="73"/>
    </location>
</feature>
<dbReference type="KEGG" id="hhl:Halha_2386"/>
<gene>
    <name evidence="7" type="ordered locus">Halha_2386</name>
</gene>
<feature type="transmembrane region" description="Helical" evidence="6">
    <location>
        <begin position="186"/>
        <end position="208"/>
    </location>
</feature>
<sequence length="495" mass="56830">MINKKEELVTDSHSKELVKKIVIYVPSKIFPAFLSLAFTAIFTRVFSTGSYGKYSLMLSIATLVVAILSQWLQQSINRYFPGAKAKEKDKLREIIGLGFIFIIGVILILAVIGWIIVEHLFPNWSVYYISSILFILAYSLFNPLRVIFQADMQANKFTKYSLFKSILRFGISVGLVFLVFKKTYNLLLGTALGGLFLVPFLWCELNFPSFSNILSKKKIRSRLVRLKKLFNYGLPMTGWFLVATILNVGDRYIIQWFKGASQVGLYSANYRLINGTVGLMTAPIVMAVHPFLMRAWENSDKEKMSKWLEVIIEYFFIGGILLISGVWLFSKDIAFYFLGSQFRKGHIIMPVVIGGIIIWQMGMYFHKPLEFVEKTKVMFKLGLITAIINILLNILLIPKFGYIAAAYTTLISFIFYAIIAAVIGKKIINWKINWKKIINYFFLILPLVLGLRILRIKLFINYMHIINFVLSMILFCGIIIIIIGLEHFFNKNKSN</sequence>
<evidence type="ECO:0000256" key="1">
    <source>
        <dbReference type="ARBA" id="ARBA00004651"/>
    </source>
</evidence>
<dbReference type="PANTHER" id="PTHR30250">
    <property type="entry name" value="PST FAMILY PREDICTED COLANIC ACID TRANSPORTER"/>
    <property type="match status" value="1"/>
</dbReference>
<dbReference type="InterPro" id="IPR050833">
    <property type="entry name" value="Poly_Biosynth_Transport"/>
</dbReference>
<name>L0KCI3_HALHC</name>
<comment type="subcellular location">
    <subcellularLocation>
        <location evidence="1">Cell membrane</location>
        <topology evidence="1">Multi-pass membrane protein</topology>
    </subcellularLocation>
</comment>
<dbReference type="InterPro" id="IPR002797">
    <property type="entry name" value="Polysacc_synth"/>
</dbReference>
<feature type="transmembrane region" description="Helical" evidence="6">
    <location>
        <begin position="268"/>
        <end position="286"/>
    </location>
</feature>
<dbReference type="EMBL" id="CP003359">
    <property type="protein sequence ID" value="AGB42260.1"/>
    <property type="molecule type" value="Genomic_DNA"/>
</dbReference>
<feature type="transmembrane region" description="Helical" evidence="6">
    <location>
        <begin position="377"/>
        <end position="396"/>
    </location>
</feature>
<protein>
    <submittedName>
        <fullName evidence="7">Membrane protein involved in the export of O-antigen and teichoic acid</fullName>
    </submittedName>
</protein>
<dbReference type="PANTHER" id="PTHR30250:SF11">
    <property type="entry name" value="O-ANTIGEN TRANSPORTER-RELATED"/>
    <property type="match status" value="1"/>
</dbReference>
<dbReference type="RefSeq" id="WP_015327974.1">
    <property type="nucleotide sequence ID" value="NC_019978.1"/>
</dbReference>
<dbReference type="GO" id="GO:0005886">
    <property type="term" value="C:plasma membrane"/>
    <property type="evidence" value="ECO:0007669"/>
    <property type="project" value="UniProtKB-SubCell"/>
</dbReference>
<dbReference type="PATRIC" id="fig|748449.3.peg.2307"/>
<evidence type="ECO:0000256" key="4">
    <source>
        <dbReference type="ARBA" id="ARBA00022989"/>
    </source>
</evidence>
<organism evidence="7 8">
    <name type="scientific">Halobacteroides halobius (strain ATCC 35273 / DSM 5150 / MD-1)</name>
    <dbReference type="NCBI Taxonomy" id="748449"/>
    <lineage>
        <taxon>Bacteria</taxon>
        <taxon>Bacillati</taxon>
        <taxon>Bacillota</taxon>
        <taxon>Clostridia</taxon>
        <taxon>Halanaerobiales</taxon>
        <taxon>Halobacteroidaceae</taxon>
        <taxon>Halobacteroides</taxon>
    </lineage>
</organism>
<proteinExistence type="predicted"/>
<feature type="transmembrane region" description="Helical" evidence="6">
    <location>
        <begin position="123"/>
        <end position="141"/>
    </location>
</feature>
<feature type="transmembrane region" description="Helical" evidence="6">
    <location>
        <begin position="229"/>
        <end position="248"/>
    </location>
</feature>